<sequence>VRPAPAPAHRQYPPRAPRRSVGGDRVRDPGEVRVHEPGWLGEGPRGVVHRRGSGSARRDRARRNARRGHCGQHRHWARAGSERQGLPLHHRDAGDAEPGEDGHAARARRGARAGRARALFVAVPLRPPVAAHRGGDGGGAVGEPVRQHRQPDGAHPHDRAGNLGADGGPSGRLHLRSGNGRYAGGRGAGAEGAATGGHSRADGPARGGAVQLLSRGRAEGGGEFGGGGDRAEPDHRQPGGRAGGRPVPHLRPRGVGAGAGATRRGAVLGAVVGHQRRGGDGAGQGAGAGQDDRDDPVRQRDAVPVDIVQRGLAADEGAGL</sequence>
<organism evidence="2">
    <name type="scientific">uncultured Sphingomonadaceae bacterium</name>
    <dbReference type="NCBI Taxonomy" id="169976"/>
    <lineage>
        <taxon>Bacteria</taxon>
        <taxon>Pseudomonadati</taxon>
        <taxon>Pseudomonadota</taxon>
        <taxon>Alphaproteobacteria</taxon>
        <taxon>Sphingomonadales</taxon>
        <taxon>Sphingomonadaceae</taxon>
        <taxon>environmental samples</taxon>
    </lineage>
</organism>
<feature type="compositionally biased region" description="Low complexity" evidence="1">
    <location>
        <begin position="260"/>
        <end position="273"/>
    </location>
</feature>
<gene>
    <name evidence="2" type="ORF">AVDCRST_MAG39-678</name>
</gene>
<reference evidence="2" key="1">
    <citation type="submission" date="2020-02" db="EMBL/GenBank/DDBJ databases">
        <authorList>
            <person name="Meier V. D."/>
        </authorList>
    </citation>
    <scope>NUCLEOTIDE SEQUENCE</scope>
    <source>
        <strain evidence="2">AVDCRST_MAG39</strain>
    </source>
</reference>
<evidence type="ECO:0000256" key="1">
    <source>
        <dbReference type="SAM" id="MobiDB-lite"/>
    </source>
</evidence>
<feature type="compositionally biased region" description="Basic residues" evidence="1">
    <location>
        <begin position="59"/>
        <end position="77"/>
    </location>
</feature>
<accession>A0A6J4S662</accession>
<feature type="region of interest" description="Disordered" evidence="1">
    <location>
        <begin position="1"/>
        <end position="108"/>
    </location>
</feature>
<dbReference type="GO" id="GO:0004122">
    <property type="term" value="F:cystathionine beta-synthase activity"/>
    <property type="evidence" value="ECO:0007669"/>
    <property type="project" value="UniProtKB-EC"/>
</dbReference>
<dbReference type="EMBL" id="CADCVW010000031">
    <property type="protein sequence ID" value="CAA9490822.1"/>
    <property type="molecule type" value="Genomic_DNA"/>
</dbReference>
<proteinExistence type="predicted"/>
<protein>
    <submittedName>
        <fullName evidence="2">Cystathionine beta-synthase</fullName>
        <ecNumber evidence="2">4.2.1.22</ecNumber>
    </submittedName>
</protein>
<feature type="region of interest" description="Disordered" evidence="1">
    <location>
        <begin position="129"/>
        <end position="320"/>
    </location>
</feature>
<dbReference type="EC" id="4.2.1.22" evidence="2"/>
<name>A0A6J4S662_9SPHN</name>
<dbReference type="AlphaFoldDB" id="A0A6J4S662"/>
<feature type="compositionally biased region" description="Basic and acidic residues" evidence="1">
    <location>
        <begin position="145"/>
        <end position="160"/>
    </location>
</feature>
<feature type="compositionally biased region" description="Gly residues" evidence="1">
    <location>
        <begin position="219"/>
        <end position="228"/>
    </location>
</feature>
<evidence type="ECO:0000313" key="2">
    <source>
        <dbReference type="EMBL" id="CAA9490822.1"/>
    </source>
</evidence>
<feature type="compositionally biased region" description="Gly residues" evidence="1">
    <location>
        <begin position="181"/>
        <end position="190"/>
    </location>
</feature>
<keyword evidence="2" id="KW-0456">Lyase</keyword>
<feature type="compositionally biased region" description="Basic and acidic residues" evidence="1">
    <location>
        <begin position="21"/>
        <end position="36"/>
    </location>
</feature>
<feature type="non-terminal residue" evidence="2">
    <location>
        <position position="1"/>
    </location>
</feature>
<feature type="compositionally biased region" description="Basic and acidic residues" evidence="1">
    <location>
        <begin position="89"/>
        <end position="104"/>
    </location>
</feature>
<feature type="non-terminal residue" evidence="2">
    <location>
        <position position="320"/>
    </location>
</feature>